<gene>
    <name evidence="1" type="ORF">EPI10_020083</name>
</gene>
<evidence type="ECO:0000313" key="1">
    <source>
        <dbReference type="EMBL" id="KAA3479585.1"/>
    </source>
</evidence>
<name>A0A5B6WEB0_9ROSI</name>
<dbReference type="InterPro" id="IPR043128">
    <property type="entry name" value="Rev_trsase/Diguanyl_cyclase"/>
</dbReference>
<keyword evidence="1" id="KW-0808">Transferase</keyword>
<dbReference type="InterPro" id="IPR053134">
    <property type="entry name" value="RNA-dir_DNA_polymerase"/>
</dbReference>
<keyword evidence="2" id="KW-1185">Reference proteome</keyword>
<organism evidence="1 2">
    <name type="scientific">Gossypium australe</name>
    <dbReference type="NCBI Taxonomy" id="47621"/>
    <lineage>
        <taxon>Eukaryota</taxon>
        <taxon>Viridiplantae</taxon>
        <taxon>Streptophyta</taxon>
        <taxon>Embryophyta</taxon>
        <taxon>Tracheophyta</taxon>
        <taxon>Spermatophyta</taxon>
        <taxon>Magnoliopsida</taxon>
        <taxon>eudicotyledons</taxon>
        <taxon>Gunneridae</taxon>
        <taxon>Pentapetalae</taxon>
        <taxon>rosids</taxon>
        <taxon>malvids</taxon>
        <taxon>Malvales</taxon>
        <taxon>Malvaceae</taxon>
        <taxon>Malvoideae</taxon>
        <taxon>Gossypium</taxon>
    </lineage>
</organism>
<proteinExistence type="predicted"/>
<evidence type="ECO:0000313" key="2">
    <source>
        <dbReference type="Proteomes" id="UP000325315"/>
    </source>
</evidence>
<protein>
    <submittedName>
        <fullName evidence="1">RNA-directed DNA polymerase-like protein</fullName>
    </submittedName>
</protein>
<dbReference type="InterPro" id="IPR043502">
    <property type="entry name" value="DNA/RNA_pol_sf"/>
</dbReference>
<dbReference type="Gene3D" id="3.30.70.270">
    <property type="match status" value="1"/>
</dbReference>
<dbReference type="AlphaFoldDB" id="A0A5B6WEB0"/>
<dbReference type="OrthoDB" id="8057740at2759"/>
<dbReference type="EMBL" id="SMMG02000003">
    <property type="protein sequence ID" value="KAA3479585.1"/>
    <property type="molecule type" value="Genomic_DNA"/>
</dbReference>
<dbReference type="Gene3D" id="3.10.10.10">
    <property type="entry name" value="HIV Type 1 Reverse Transcriptase, subunit A, domain 1"/>
    <property type="match status" value="1"/>
</dbReference>
<sequence>MPNIVIACQAAATIMNPGVLPSEWWMPHTTFFNSSANYPFAAYLKSKPITIQIFPGCFVNTTVLGSKLPGKDIVININKRSEQIKGKLRLVVNYEPFNLFLQDDKFPLRNKKALFSSLAKAKVYSKFDLKAGFWQLGVILEDRPKTGFCIPNRHYQWKVMPFWTNNSTIQISKGHDQDFPSNHE</sequence>
<keyword evidence="1" id="KW-0548">Nucleotidyltransferase</keyword>
<comment type="caution">
    <text evidence="1">The sequence shown here is derived from an EMBL/GenBank/DDBJ whole genome shotgun (WGS) entry which is preliminary data.</text>
</comment>
<dbReference type="PANTHER" id="PTHR24559">
    <property type="entry name" value="TRANSPOSON TY3-I GAG-POL POLYPROTEIN"/>
    <property type="match status" value="1"/>
</dbReference>
<accession>A0A5B6WEB0</accession>
<keyword evidence="1" id="KW-0695">RNA-directed DNA polymerase</keyword>
<dbReference type="PANTHER" id="PTHR24559:SF450">
    <property type="entry name" value="RNA-DIRECTED DNA POLYMERASE HOMOLOG"/>
    <property type="match status" value="1"/>
</dbReference>
<dbReference type="GO" id="GO:0003964">
    <property type="term" value="F:RNA-directed DNA polymerase activity"/>
    <property type="evidence" value="ECO:0007669"/>
    <property type="project" value="UniProtKB-KW"/>
</dbReference>
<reference evidence="2" key="1">
    <citation type="journal article" date="2019" name="Plant Biotechnol. J.">
        <title>Genome sequencing of the Australian wild diploid species Gossypium australe highlights disease resistance and delayed gland morphogenesis.</title>
        <authorList>
            <person name="Cai Y."/>
            <person name="Cai X."/>
            <person name="Wang Q."/>
            <person name="Wang P."/>
            <person name="Zhang Y."/>
            <person name="Cai C."/>
            <person name="Xu Y."/>
            <person name="Wang K."/>
            <person name="Zhou Z."/>
            <person name="Wang C."/>
            <person name="Geng S."/>
            <person name="Li B."/>
            <person name="Dong Q."/>
            <person name="Hou Y."/>
            <person name="Wang H."/>
            <person name="Ai P."/>
            <person name="Liu Z."/>
            <person name="Yi F."/>
            <person name="Sun M."/>
            <person name="An G."/>
            <person name="Cheng J."/>
            <person name="Zhang Y."/>
            <person name="Shi Q."/>
            <person name="Xie Y."/>
            <person name="Shi X."/>
            <person name="Chang Y."/>
            <person name="Huang F."/>
            <person name="Chen Y."/>
            <person name="Hong S."/>
            <person name="Mi L."/>
            <person name="Sun Q."/>
            <person name="Zhang L."/>
            <person name="Zhou B."/>
            <person name="Peng R."/>
            <person name="Zhang X."/>
            <person name="Liu F."/>
        </authorList>
    </citation>
    <scope>NUCLEOTIDE SEQUENCE [LARGE SCALE GENOMIC DNA]</scope>
    <source>
        <strain evidence="2">cv. PA1801</strain>
    </source>
</reference>
<dbReference type="SUPFAM" id="SSF56672">
    <property type="entry name" value="DNA/RNA polymerases"/>
    <property type="match status" value="1"/>
</dbReference>
<dbReference type="Proteomes" id="UP000325315">
    <property type="component" value="Unassembled WGS sequence"/>
</dbReference>